<feature type="region of interest" description="Disordered" evidence="1">
    <location>
        <begin position="1"/>
        <end position="43"/>
    </location>
</feature>
<dbReference type="AlphaFoldDB" id="A0A369JZL8"/>
<feature type="domain" description="CxC5 like cysteine cluster associated with KDZ" evidence="2">
    <location>
        <begin position="179"/>
        <end position="301"/>
    </location>
</feature>
<feature type="compositionally biased region" description="Polar residues" evidence="1">
    <location>
        <begin position="1"/>
        <end position="19"/>
    </location>
</feature>
<evidence type="ECO:0000313" key="3">
    <source>
        <dbReference type="EMBL" id="RDB26782.1"/>
    </source>
</evidence>
<dbReference type="Pfam" id="PF18718">
    <property type="entry name" value="CxC5"/>
    <property type="match status" value="1"/>
</dbReference>
<comment type="caution">
    <text evidence="3">The sequence shown here is derived from an EMBL/GenBank/DDBJ whole genome shotgun (WGS) entry which is preliminary data.</text>
</comment>
<keyword evidence="4" id="KW-1185">Reference proteome</keyword>
<evidence type="ECO:0000256" key="1">
    <source>
        <dbReference type="SAM" id="MobiDB-lite"/>
    </source>
</evidence>
<dbReference type="InterPro" id="IPR041539">
    <property type="entry name" value="CxC5"/>
</dbReference>
<name>A0A369JZL8_HYPMA</name>
<dbReference type="Proteomes" id="UP000076154">
    <property type="component" value="Unassembled WGS sequence"/>
</dbReference>
<organism evidence="3 4">
    <name type="scientific">Hypsizygus marmoreus</name>
    <name type="common">White beech mushroom</name>
    <name type="synonym">Agaricus marmoreus</name>
    <dbReference type="NCBI Taxonomy" id="39966"/>
    <lineage>
        <taxon>Eukaryota</taxon>
        <taxon>Fungi</taxon>
        <taxon>Dikarya</taxon>
        <taxon>Basidiomycota</taxon>
        <taxon>Agaricomycotina</taxon>
        <taxon>Agaricomycetes</taxon>
        <taxon>Agaricomycetidae</taxon>
        <taxon>Agaricales</taxon>
        <taxon>Tricholomatineae</taxon>
        <taxon>Lyophyllaceae</taxon>
        <taxon>Hypsizygus</taxon>
    </lineage>
</organism>
<proteinExistence type="predicted"/>
<protein>
    <recommendedName>
        <fullName evidence="2">CxC5 like cysteine cluster associated with KDZ domain-containing protein</fullName>
    </recommendedName>
</protein>
<evidence type="ECO:0000259" key="2">
    <source>
        <dbReference type="Pfam" id="PF18718"/>
    </source>
</evidence>
<dbReference type="InParanoid" id="A0A369JZL8"/>
<reference evidence="3" key="1">
    <citation type="submission" date="2018-04" db="EMBL/GenBank/DDBJ databases">
        <title>Whole genome sequencing of Hypsizygus marmoreus.</title>
        <authorList>
            <person name="Choi I.-G."/>
            <person name="Min B."/>
            <person name="Kim J.-G."/>
            <person name="Kim S."/>
            <person name="Oh Y.-L."/>
            <person name="Kong W.-S."/>
            <person name="Park H."/>
            <person name="Jeong J."/>
            <person name="Song E.-S."/>
        </authorList>
    </citation>
    <scope>NUCLEOTIDE SEQUENCE [LARGE SCALE GENOMIC DNA]</scope>
    <source>
        <strain evidence="3">51987-8</strain>
    </source>
</reference>
<evidence type="ECO:0000313" key="4">
    <source>
        <dbReference type="Proteomes" id="UP000076154"/>
    </source>
</evidence>
<dbReference type="EMBL" id="LUEZ02000023">
    <property type="protein sequence ID" value="RDB26782.1"/>
    <property type="molecule type" value="Genomic_DNA"/>
</dbReference>
<sequence length="437" mass="48800">MATSESANIAPSISCSPSSEIKEKRRQLKKKKKGSSSKKSSKQMQLLHQEIHFLIYHFDSKISLATVLILLFTITNNSDLLNLHAHQQNPKIVEEHAHFVTGWIKSLACALNERLGNDTQRLFKKSEDAKSETDSWVITKIGSKLDAFSKMLTCYSYNAEQKCTHILQPVSTLVIELVIIICSATIECETQTCSNYSIMQATCNCDVPHVTLIKGIKCYQNIAVLSRKCPKCETLYYSDHESSINQYNPLTCDQFPLNSAKYLKVGQNIWVDQVFSGAVVNGMYSFHASALAFAEFWNDSFFYQCKKQILAMQTLQAFVQETVRQVAEGSNTTLELSDRLAINDVTRLAFDHLSENRIIRSSAGHFFGECTHAYKQTADHITADDPAAVVGVDEHHNVPILVGEHAHLAVNDAAQDRLNAETAIEVDHGSSDSAKLF</sequence>
<feature type="compositionally biased region" description="Basic residues" evidence="1">
    <location>
        <begin position="24"/>
        <end position="41"/>
    </location>
</feature>
<gene>
    <name evidence="3" type="ORF">Hypma_005270</name>
</gene>
<accession>A0A369JZL8</accession>
<dbReference type="OrthoDB" id="2527272at2759"/>